<keyword evidence="1" id="KW-0863">Zinc-finger</keyword>
<dbReference type="PROSITE" id="PS50966">
    <property type="entry name" value="ZF_SWIM"/>
    <property type="match status" value="1"/>
</dbReference>
<reference evidence="3" key="1">
    <citation type="submission" date="2020-10" db="EMBL/GenBank/DDBJ databases">
        <authorList>
            <person name="Gilroy R."/>
        </authorList>
    </citation>
    <scope>NUCLEOTIDE SEQUENCE</scope>
    <source>
        <strain evidence="3">11159</strain>
    </source>
</reference>
<name>A0A9D9DH09_9BACL</name>
<evidence type="ECO:0000313" key="3">
    <source>
        <dbReference type="EMBL" id="MBO8427532.1"/>
    </source>
</evidence>
<comment type="caution">
    <text evidence="3">The sequence shown here is derived from an EMBL/GenBank/DDBJ whole genome shotgun (WGS) entry which is preliminary data.</text>
</comment>
<feature type="domain" description="SWIM-type" evidence="2">
    <location>
        <begin position="112"/>
        <end position="147"/>
    </location>
</feature>
<dbReference type="InterPro" id="IPR007527">
    <property type="entry name" value="Znf_SWIM"/>
</dbReference>
<organism evidence="3 4">
    <name type="scientific">Candidatus Onthovivens merdipullorum</name>
    <dbReference type="NCBI Taxonomy" id="2840889"/>
    <lineage>
        <taxon>Bacteria</taxon>
        <taxon>Bacillati</taxon>
        <taxon>Bacillota</taxon>
        <taxon>Bacilli</taxon>
        <taxon>Bacillales</taxon>
        <taxon>Candidatus Onthovivens</taxon>
    </lineage>
</organism>
<keyword evidence="1" id="KW-0479">Metal-binding</keyword>
<evidence type="ECO:0000259" key="2">
    <source>
        <dbReference type="PROSITE" id="PS50966"/>
    </source>
</evidence>
<accession>A0A9D9DH09</accession>
<proteinExistence type="predicted"/>
<gene>
    <name evidence="3" type="ORF">IAC58_03135</name>
</gene>
<reference evidence="3" key="2">
    <citation type="journal article" date="2021" name="PeerJ">
        <title>Extensive microbial diversity within the chicken gut microbiome revealed by metagenomics and culture.</title>
        <authorList>
            <person name="Gilroy R."/>
            <person name="Ravi A."/>
            <person name="Getino M."/>
            <person name="Pursley I."/>
            <person name="Horton D.L."/>
            <person name="Alikhan N.F."/>
            <person name="Baker D."/>
            <person name="Gharbi K."/>
            <person name="Hall N."/>
            <person name="Watson M."/>
            <person name="Adriaenssens E.M."/>
            <person name="Foster-Nyarko E."/>
            <person name="Jarju S."/>
            <person name="Secka A."/>
            <person name="Antonio M."/>
            <person name="Oren A."/>
            <person name="Chaudhuri R.R."/>
            <person name="La Ragione R."/>
            <person name="Hildebrand F."/>
            <person name="Pallen M.J."/>
        </authorList>
    </citation>
    <scope>NUCLEOTIDE SEQUENCE</scope>
    <source>
        <strain evidence="3">11159</strain>
    </source>
</reference>
<keyword evidence="1" id="KW-0862">Zinc</keyword>
<evidence type="ECO:0000313" key="4">
    <source>
        <dbReference type="Proteomes" id="UP000823613"/>
    </source>
</evidence>
<protein>
    <recommendedName>
        <fullName evidence="2">SWIM-type domain-containing protein</fullName>
    </recommendedName>
</protein>
<dbReference type="Pfam" id="PF04434">
    <property type="entry name" value="SWIM"/>
    <property type="match status" value="1"/>
</dbReference>
<dbReference type="Proteomes" id="UP000823613">
    <property type="component" value="Unassembled WGS sequence"/>
</dbReference>
<dbReference type="GO" id="GO:0008270">
    <property type="term" value="F:zinc ion binding"/>
    <property type="evidence" value="ECO:0007669"/>
    <property type="project" value="UniProtKB-KW"/>
</dbReference>
<evidence type="ECO:0000256" key="1">
    <source>
        <dbReference type="PROSITE-ProRule" id="PRU00325"/>
    </source>
</evidence>
<sequence length="523" mass="62251">MDYKVHQIIYHKICKYGIILNTYEEDNKVNIYFPKLKKETLISTSFLDNYIDLDKPKDLSLTSIFHLRLHECLFDQNTISLSYSFANSLLIKNISITKNLITASAIDKLNRFKLEISYSEDPILSYSCTCFEKKPCKHLYALIILSKNKALLPAPIEKDSQINQRQYKEYLNEFKNSEYKKTNRVVVTIDKSKIQEYKNKLLEITKNYQLTENFIDKLDYLHYTLQGIMDRGFYKYVYLVVNNDIYNNLDTSNSDLKEVLDLITYFDAYLYTIYLPTSDNVIKESLLTTKSNIPNFQKRLTSSLIYGYINSLNRYLKKLINAANKNNTINFSDKDKEIISASLDLFNFKEKTSLLKIFSNDEKTKILDKYNKEFFKAFPANENTFKKLEYKPKFDKNLFDEFLKEEQYDKVLPIMFHYPKETYENFGNDISRFISFLITASKKAYYYSTSHFEIIDFIESFPNNLYLFYVLAPNCSQIRDYLITKLKKIGKQYSYQESYNNEYNSLLEDEYDDYDYDDDYDFY</sequence>
<dbReference type="EMBL" id="JADIMY010000066">
    <property type="protein sequence ID" value="MBO8427532.1"/>
    <property type="molecule type" value="Genomic_DNA"/>
</dbReference>
<dbReference type="AlphaFoldDB" id="A0A9D9DH09"/>